<dbReference type="Pfam" id="PF00534">
    <property type="entry name" value="Glycos_transf_1"/>
    <property type="match status" value="1"/>
</dbReference>
<dbReference type="EMBL" id="QFPX01000043">
    <property type="protein sequence ID" value="PZQ50229.1"/>
    <property type="molecule type" value="Genomic_DNA"/>
</dbReference>
<sequence length="1044" mass="115810">MSGIISTTKSDTGRFKGLTVGIVCAGSPVAGNGGAERFYAGLWRGFEEIGCVPEFVEVAASEPSVDQILDNYRLAAETDVSRFDMIVSSKVPTYAVRHPNHVVFLNHAVRIFDDMFERRFPDATIADYINRARIHAADHAALTHVKALMSQGYEVSRRLHRWRGLSAEVLHPPLGFNDFHPGENLGEFFLLAGRLHPWKRFDLLIKAIKASSRDMSLVIVGEGEHSEELHALAGNDPRIKFLGRVSDEELVDLYSRAIAIPFIPQREDYGYVTLEAFASGRPVLTCTDSGEPAQIVRNYETGLVVKPTPADLCSALEWFWDNRQDAREMGLRGLEQVSRMSWANTAYALAGAAMEGIADPAQAPLKVAVLDMQPIDPPTGGGRLRLLGLYHGLGERTRANYIGTYDWPGERFRAHALTPTLFETDIPLTDEHHRASAALAERAGGKNVIDLAFSRQAHFSPDYVAAVRKATEEAHVVVFSHPWIYPLVKDQLRPNQVVIYESHNVEGFLRAQLLDDANPVEREILEGVISDELECGRRADWILTCSHEDLLRFNRLYGFSPEKMRVVPNGVMAFANPAPTPTDRSTARQELGLSASAFVGIFIGSAYGPNVDAAHFINDVLSTARPETTFIIAGGVGAGLRPKGSNVIITGPLDDATRDKWYAAANFAVNPMMAGSGTNIKMFDFMAAGLPIITTEIGARGIDSVGDFMRVVATDVDSFAMAIAELRNAPEHCAAMGKAARDCVEESYSWERISDLLGRFMAMREAMAGQSRPKYSVVIPSYERHGKLGELMEALAHQVERDFEVVVVDQSANRWSRADEAWGFPLSYYHSPVKGAVRARNNGAMLAQGEIIAFVDDDCLPDPDWLSNARKYFDDEAVVGLEGLIRSDHENDPDWRPVTNVGFEGIGFMTANLMVRSSAFQHLGGFDLQFDKPHFREDTDFGWRLQDLGTVPYGRDVAVFHPAQPRSIERESLAERTKFFCKDALLWNKHPERYRELFIAEGHFLYTPGFKDALMAGFHAMGKTAKDVPDWMKERLLEGTSEPA</sequence>
<dbReference type="Gene3D" id="3.40.50.2000">
    <property type="entry name" value="Glycogen Phosphorylase B"/>
    <property type="match status" value="3"/>
</dbReference>
<dbReference type="CDD" id="cd03801">
    <property type="entry name" value="GT4_PimA-like"/>
    <property type="match status" value="1"/>
</dbReference>
<comment type="caution">
    <text evidence="3">The sequence shown here is derived from an EMBL/GenBank/DDBJ whole genome shotgun (WGS) entry which is preliminary data.</text>
</comment>
<feature type="domain" description="Glycosyltransferase 2-like" evidence="2">
    <location>
        <begin position="776"/>
        <end position="901"/>
    </location>
</feature>
<proteinExistence type="predicted"/>
<reference evidence="3 4" key="1">
    <citation type="submission" date="2017-08" db="EMBL/GenBank/DDBJ databases">
        <title>Infants hospitalized years apart are colonized by the same room-sourced microbial strains.</title>
        <authorList>
            <person name="Brooks B."/>
            <person name="Olm M.R."/>
            <person name="Firek B.A."/>
            <person name="Baker R."/>
            <person name="Thomas B.C."/>
            <person name="Morowitz M.J."/>
            <person name="Banfield J.F."/>
        </authorList>
    </citation>
    <scope>NUCLEOTIDE SEQUENCE [LARGE SCALE GENOMIC DNA]</scope>
    <source>
        <strain evidence="3">S2_005_002_R2_33</strain>
    </source>
</reference>
<dbReference type="InterPro" id="IPR001173">
    <property type="entry name" value="Glyco_trans_2-like"/>
</dbReference>
<dbReference type="AlphaFoldDB" id="A0A2W5NDA4"/>
<protein>
    <recommendedName>
        <fullName evidence="5">Glycosyltransferase</fullName>
    </recommendedName>
</protein>
<dbReference type="InterPro" id="IPR029044">
    <property type="entry name" value="Nucleotide-diphossugar_trans"/>
</dbReference>
<dbReference type="InterPro" id="IPR001296">
    <property type="entry name" value="Glyco_trans_1"/>
</dbReference>
<dbReference type="Proteomes" id="UP000249082">
    <property type="component" value="Unassembled WGS sequence"/>
</dbReference>
<dbReference type="Pfam" id="PF00535">
    <property type="entry name" value="Glycos_transf_2"/>
    <property type="match status" value="1"/>
</dbReference>
<dbReference type="CDD" id="cd00761">
    <property type="entry name" value="Glyco_tranf_GTA_type"/>
    <property type="match status" value="1"/>
</dbReference>
<dbReference type="PANTHER" id="PTHR12526:SF635">
    <property type="entry name" value="GLYCOSYL TRANSFERASE GROUP 1"/>
    <property type="match status" value="1"/>
</dbReference>
<dbReference type="PANTHER" id="PTHR12526">
    <property type="entry name" value="GLYCOSYLTRANSFERASE"/>
    <property type="match status" value="1"/>
</dbReference>
<evidence type="ECO:0000313" key="3">
    <source>
        <dbReference type="EMBL" id="PZQ50229.1"/>
    </source>
</evidence>
<name>A0A2W5NDA4_9SPHN</name>
<organism evidence="3 4">
    <name type="scientific">Novosphingobium pentaromativorans</name>
    <dbReference type="NCBI Taxonomy" id="205844"/>
    <lineage>
        <taxon>Bacteria</taxon>
        <taxon>Pseudomonadati</taxon>
        <taxon>Pseudomonadota</taxon>
        <taxon>Alphaproteobacteria</taxon>
        <taxon>Sphingomonadales</taxon>
        <taxon>Sphingomonadaceae</taxon>
        <taxon>Novosphingobium</taxon>
    </lineage>
</organism>
<gene>
    <name evidence="3" type="ORF">DI555_23210</name>
</gene>
<dbReference type="SUPFAM" id="SSF53448">
    <property type="entry name" value="Nucleotide-diphospho-sugar transferases"/>
    <property type="match status" value="1"/>
</dbReference>
<dbReference type="SUPFAM" id="SSF53756">
    <property type="entry name" value="UDP-Glycosyltransferase/glycogen phosphorylase"/>
    <property type="match status" value="2"/>
</dbReference>
<evidence type="ECO:0000313" key="4">
    <source>
        <dbReference type="Proteomes" id="UP000249082"/>
    </source>
</evidence>
<dbReference type="Pfam" id="PF13692">
    <property type="entry name" value="Glyco_trans_1_4"/>
    <property type="match status" value="1"/>
</dbReference>
<evidence type="ECO:0000259" key="2">
    <source>
        <dbReference type="Pfam" id="PF00535"/>
    </source>
</evidence>
<evidence type="ECO:0008006" key="5">
    <source>
        <dbReference type="Google" id="ProtNLM"/>
    </source>
</evidence>
<feature type="domain" description="Glycosyl transferase family 1" evidence="1">
    <location>
        <begin position="187"/>
        <end position="330"/>
    </location>
</feature>
<dbReference type="Gene3D" id="3.90.550.10">
    <property type="entry name" value="Spore Coat Polysaccharide Biosynthesis Protein SpsA, Chain A"/>
    <property type="match status" value="1"/>
</dbReference>
<evidence type="ECO:0000259" key="1">
    <source>
        <dbReference type="Pfam" id="PF00534"/>
    </source>
</evidence>
<accession>A0A2W5NDA4</accession>
<dbReference type="GO" id="GO:0016757">
    <property type="term" value="F:glycosyltransferase activity"/>
    <property type="evidence" value="ECO:0007669"/>
    <property type="project" value="InterPro"/>
</dbReference>